<evidence type="ECO:0000259" key="1">
    <source>
        <dbReference type="PROSITE" id="PS50042"/>
    </source>
</evidence>
<dbReference type="AlphaFoldDB" id="A0A183ALF3"/>
<protein>
    <submittedName>
        <fullName evidence="4">Cyclic nucleotide-binding domain-containing protein</fullName>
    </submittedName>
</protein>
<dbReference type="PANTHER" id="PTHR23011:SF28">
    <property type="entry name" value="CYCLIC NUCLEOTIDE-BINDING DOMAIN CONTAINING PROTEIN"/>
    <property type="match status" value="1"/>
</dbReference>
<evidence type="ECO:0000313" key="3">
    <source>
        <dbReference type="Proteomes" id="UP000272942"/>
    </source>
</evidence>
<evidence type="ECO:0000313" key="4">
    <source>
        <dbReference type="WBParaSite" id="ECPE_0000780701-mRNA-1"/>
    </source>
</evidence>
<name>A0A183ALF3_9TREM</name>
<feature type="domain" description="Cyclic nucleotide-binding" evidence="1">
    <location>
        <begin position="10"/>
        <end position="62"/>
    </location>
</feature>
<dbReference type="Gene3D" id="2.60.120.10">
    <property type="entry name" value="Jelly Rolls"/>
    <property type="match status" value="2"/>
</dbReference>
<reference evidence="4" key="1">
    <citation type="submission" date="2016-06" db="UniProtKB">
        <authorList>
            <consortium name="WormBaseParasite"/>
        </authorList>
    </citation>
    <scope>IDENTIFICATION</scope>
</reference>
<reference evidence="2 3" key="2">
    <citation type="submission" date="2018-11" db="EMBL/GenBank/DDBJ databases">
        <authorList>
            <consortium name="Pathogen Informatics"/>
        </authorList>
    </citation>
    <scope>NUCLEOTIDE SEQUENCE [LARGE SCALE GENOMIC DNA]</scope>
    <source>
        <strain evidence="2 3">Egypt</strain>
    </source>
</reference>
<organism evidence="4">
    <name type="scientific">Echinostoma caproni</name>
    <dbReference type="NCBI Taxonomy" id="27848"/>
    <lineage>
        <taxon>Eukaryota</taxon>
        <taxon>Metazoa</taxon>
        <taxon>Spiralia</taxon>
        <taxon>Lophotrochozoa</taxon>
        <taxon>Platyhelminthes</taxon>
        <taxon>Trematoda</taxon>
        <taxon>Digenea</taxon>
        <taxon>Plagiorchiida</taxon>
        <taxon>Echinostomata</taxon>
        <taxon>Echinostomatoidea</taxon>
        <taxon>Echinostomatidae</taxon>
        <taxon>Echinostoma</taxon>
    </lineage>
</organism>
<dbReference type="InterPro" id="IPR000595">
    <property type="entry name" value="cNMP-bd_dom"/>
</dbReference>
<keyword evidence="3" id="KW-1185">Reference proteome</keyword>
<dbReference type="OrthoDB" id="166212at2759"/>
<dbReference type="WBParaSite" id="ECPE_0000780701-mRNA-1">
    <property type="protein sequence ID" value="ECPE_0000780701-mRNA-1"/>
    <property type="gene ID" value="ECPE_0000780701"/>
</dbReference>
<dbReference type="EMBL" id="UZAN01045079">
    <property type="protein sequence ID" value="VDP82017.1"/>
    <property type="molecule type" value="Genomic_DNA"/>
</dbReference>
<dbReference type="PROSITE" id="PS50042">
    <property type="entry name" value="CNMP_BINDING_3"/>
    <property type="match status" value="1"/>
</dbReference>
<dbReference type="Proteomes" id="UP000272942">
    <property type="component" value="Unassembled WGS sequence"/>
</dbReference>
<accession>A0A183ALF3</accession>
<evidence type="ECO:0000313" key="2">
    <source>
        <dbReference type="EMBL" id="VDP82017.1"/>
    </source>
</evidence>
<proteinExistence type="predicted"/>
<dbReference type="InterPro" id="IPR014710">
    <property type="entry name" value="RmlC-like_jellyroll"/>
</dbReference>
<dbReference type="InterPro" id="IPR018490">
    <property type="entry name" value="cNMP-bd_dom_sf"/>
</dbReference>
<dbReference type="PANTHER" id="PTHR23011">
    <property type="entry name" value="CYCLIC NUCLEOTIDE-BINDING DOMAIN CONTAINING PROTEIN"/>
    <property type="match status" value="1"/>
</dbReference>
<gene>
    <name evidence="2" type="ORF">ECPE_LOCUS7788</name>
</gene>
<dbReference type="SUPFAM" id="SSF51206">
    <property type="entry name" value="cAMP-binding domain-like"/>
    <property type="match status" value="2"/>
</dbReference>
<sequence length="268" mass="30861">MIYSYRTILFQELSLIYGGKRSATTVCNTKVEVLVMSREHFMSIFMNASDTSKAEHMVFLRQHPMIPDTVTDALVSADSSMFLFTYFRRDMIICEDSNASEWIYLVKAGQCKIVKDVRLCPSKLKCSDSRPQTQFSDSYQCRKSGNRLMSRLSSATATGNEELEKKYFVILKLLEINSVFGLETIAFESLGGTSSVSLVSDGAECIAINKKFFLKHCPTVFMNWLRRQIQPFPDEKTLETKLAIYRDWRIYRERVVEDYLIACQDEPQ</sequence>